<evidence type="ECO:0000256" key="1">
    <source>
        <dbReference type="SAM" id="Phobius"/>
    </source>
</evidence>
<keyword evidence="1" id="KW-0812">Transmembrane</keyword>
<keyword evidence="1" id="KW-0472">Membrane</keyword>
<dbReference type="EMBL" id="CAACVJ010000544">
    <property type="protein sequence ID" value="VEP17305.1"/>
    <property type="molecule type" value="Genomic_DNA"/>
</dbReference>
<sequence length="112" mass="12444">MKQFWQRHKIPLLMILFSLALGLAPLISVILAEIVANLGNCTVHEGFINSCQIGSFELGELLATMFVAGWYLLISIPLGFIGLLLGFLTLMSQIKKRNLSSTKQKLEKSKHS</sequence>
<dbReference type="RefSeq" id="WP_144875819.1">
    <property type="nucleotide sequence ID" value="NZ_LR214323.1"/>
</dbReference>
<reference evidence="2 3" key="1">
    <citation type="submission" date="2019-01" db="EMBL/GenBank/DDBJ databases">
        <authorList>
            <person name="Brito A."/>
        </authorList>
    </citation>
    <scope>NUCLEOTIDE SEQUENCE [LARGE SCALE GENOMIC DNA]</scope>
    <source>
        <strain evidence="2">1</strain>
    </source>
</reference>
<evidence type="ECO:0000313" key="3">
    <source>
        <dbReference type="Proteomes" id="UP000320055"/>
    </source>
</evidence>
<keyword evidence="1" id="KW-1133">Transmembrane helix</keyword>
<name>A0A563W0Y7_9CYAN</name>
<keyword evidence="3" id="KW-1185">Reference proteome</keyword>
<dbReference type="OrthoDB" id="5948392at2"/>
<dbReference type="AlphaFoldDB" id="A0A563W0Y7"/>
<proteinExistence type="predicted"/>
<dbReference type="Proteomes" id="UP000320055">
    <property type="component" value="Unassembled WGS sequence"/>
</dbReference>
<protein>
    <submittedName>
        <fullName evidence="2">Uncharacterized protein</fullName>
    </submittedName>
</protein>
<evidence type="ECO:0000313" key="2">
    <source>
        <dbReference type="EMBL" id="VEP17305.1"/>
    </source>
</evidence>
<accession>A0A563W0Y7</accession>
<organism evidence="2 3">
    <name type="scientific">Hyella patelloides LEGE 07179</name>
    <dbReference type="NCBI Taxonomy" id="945734"/>
    <lineage>
        <taxon>Bacteria</taxon>
        <taxon>Bacillati</taxon>
        <taxon>Cyanobacteriota</taxon>
        <taxon>Cyanophyceae</taxon>
        <taxon>Pleurocapsales</taxon>
        <taxon>Hyellaceae</taxon>
        <taxon>Hyella</taxon>
    </lineage>
</organism>
<feature type="transmembrane region" description="Helical" evidence="1">
    <location>
        <begin position="68"/>
        <end position="90"/>
    </location>
</feature>
<gene>
    <name evidence="2" type="ORF">H1P_5890001</name>
</gene>